<evidence type="ECO:0000313" key="2">
    <source>
        <dbReference type="Proteomes" id="UP000230002"/>
    </source>
</evidence>
<name>A0A2G8S125_9APHY</name>
<comment type="caution">
    <text evidence="1">The sequence shown here is derived from an EMBL/GenBank/DDBJ whole genome shotgun (WGS) entry which is preliminary data.</text>
</comment>
<sequence length="179" mass="19520">MAQVALTNDICRRIENPTDHCVLVVRPIVQATTIEELEDREIGGFHAQYRVTLTDGNGDMCQVVFPRGADIGTPGEATAVTEGTVIKIDQMVRIPHGDNRSVVVVHSAEVATGNPALALTDMDQAIRQLTEGLRSETTRREEAEERLQVLLQGVPTPQNLIYDILAILADVFAIVPQIA</sequence>
<evidence type="ECO:0000313" key="1">
    <source>
        <dbReference type="EMBL" id="PIL27455.1"/>
    </source>
</evidence>
<proteinExistence type="predicted"/>
<dbReference type="AlphaFoldDB" id="A0A2G8S125"/>
<dbReference type="OrthoDB" id="2756164at2759"/>
<reference evidence="1 2" key="1">
    <citation type="journal article" date="2015" name="Sci. Rep.">
        <title>Chromosome-level genome map provides insights into diverse defense mechanisms in the medicinal fungus Ganoderma sinense.</title>
        <authorList>
            <person name="Zhu Y."/>
            <person name="Xu J."/>
            <person name="Sun C."/>
            <person name="Zhou S."/>
            <person name="Xu H."/>
            <person name="Nelson D.R."/>
            <person name="Qian J."/>
            <person name="Song J."/>
            <person name="Luo H."/>
            <person name="Xiang L."/>
            <person name="Li Y."/>
            <person name="Xu Z."/>
            <person name="Ji A."/>
            <person name="Wang L."/>
            <person name="Lu S."/>
            <person name="Hayward A."/>
            <person name="Sun W."/>
            <person name="Li X."/>
            <person name="Schwartz D.C."/>
            <person name="Wang Y."/>
            <person name="Chen S."/>
        </authorList>
    </citation>
    <scope>NUCLEOTIDE SEQUENCE [LARGE SCALE GENOMIC DNA]</scope>
    <source>
        <strain evidence="1 2">ZZ0214-1</strain>
    </source>
</reference>
<organism evidence="1 2">
    <name type="scientific">Ganoderma sinense ZZ0214-1</name>
    <dbReference type="NCBI Taxonomy" id="1077348"/>
    <lineage>
        <taxon>Eukaryota</taxon>
        <taxon>Fungi</taxon>
        <taxon>Dikarya</taxon>
        <taxon>Basidiomycota</taxon>
        <taxon>Agaricomycotina</taxon>
        <taxon>Agaricomycetes</taxon>
        <taxon>Polyporales</taxon>
        <taxon>Polyporaceae</taxon>
        <taxon>Ganoderma</taxon>
    </lineage>
</organism>
<keyword evidence="2" id="KW-1185">Reference proteome</keyword>
<accession>A0A2G8S125</accession>
<dbReference type="EMBL" id="AYKW01000034">
    <property type="protein sequence ID" value="PIL27455.1"/>
    <property type="molecule type" value="Genomic_DNA"/>
</dbReference>
<protein>
    <submittedName>
        <fullName evidence="1">Uncharacterized protein</fullName>
    </submittedName>
</protein>
<dbReference type="Proteomes" id="UP000230002">
    <property type="component" value="Unassembled WGS sequence"/>
</dbReference>
<gene>
    <name evidence="1" type="ORF">GSI_10604</name>
</gene>